<keyword evidence="2" id="KW-0812">Transmembrane</keyword>
<dbReference type="Proteomes" id="UP001596030">
    <property type="component" value="Unassembled WGS sequence"/>
</dbReference>
<protein>
    <submittedName>
        <fullName evidence="3">Uncharacterized protein</fullName>
    </submittedName>
</protein>
<keyword evidence="4" id="KW-1185">Reference proteome</keyword>
<evidence type="ECO:0000256" key="2">
    <source>
        <dbReference type="SAM" id="Phobius"/>
    </source>
</evidence>
<proteinExistence type="predicted"/>
<feature type="compositionally biased region" description="Polar residues" evidence="1">
    <location>
        <begin position="75"/>
        <end position="86"/>
    </location>
</feature>
<sequence length="103" mass="12003">MSLSAIIVMIASIIALWGVASCALIVSIRHEERKLVLLRSQGDFEPFSPRAFRDLERWLAQHSESEHAPEIREWQQAQRDSLQRNPQRFYDWSHADDDVREAS</sequence>
<organism evidence="3 4">
    <name type="scientific">Chromohalobacter sarecensis</name>
    <dbReference type="NCBI Taxonomy" id="245294"/>
    <lineage>
        <taxon>Bacteria</taxon>
        <taxon>Pseudomonadati</taxon>
        <taxon>Pseudomonadota</taxon>
        <taxon>Gammaproteobacteria</taxon>
        <taxon>Oceanospirillales</taxon>
        <taxon>Halomonadaceae</taxon>
        <taxon>Chromohalobacter</taxon>
    </lineage>
</organism>
<evidence type="ECO:0000313" key="4">
    <source>
        <dbReference type="Proteomes" id="UP001596030"/>
    </source>
</evidence>
<dbReference type="InterPro" id="IPR058339">
    <property type="entry name" value="DUF8026"/>
</dbReference>
<feature type="compositionally biased region" description="Basic and acidic residues" evidence="1">
    <location>
        <begin position="91"/>
        <end position="103"/>
    </location>
</feature>
<accession>A0ABV9CY98</accession>
<evidence type="ECO:0000313" key="3">
    <source>
        <dbReference type="EMBL" id="MFC4538254.1"/>
    </source>
</evidence>
<keyword evidence="2" id="KW-0472">Membrane</keyword>
<dbReference type="Pfam" id="PF26069">
    <property type="entry name" value="DUF8026"/>
    <property type="match status" value="1"/>
</dbReference>
<name>A0ABV9CY98_9GAMM</name>
<comment type="caution">
    <text evidence="3">The sequence shown here is derived from an EMBL/GenBank/DDBJ whole genome shotgun (WGS) entry which is preliminary data.</text>
</comment>
<evidence type="ECO:0000256" key="1">
    <source>
        <dbReference type="SAM" id="MobiDB-lite"/>
    </source>
</evidence>
<dbReference type="EMBL" id="JBHSEU010000010">
    <property type="protein sequence ID" value="MFC4538254.1"/>
    <property type="molecule type" value="Genomic_DNA"/>
</dbReference>
<feature type="region of interest" description="Disordered" evidence="1">
    <location>
        <begin position="66"/>
        <end position="103"/>
    </location>
</feature>
<gene>
    <name evidence="3" type="ORF">ACFO0U_05615</name>
</gene>
<feature type="transmembrane region" description="Helical" evidence="2">
    <location>
        <begin position="6"/>
        <end position="28"/>
    </location>
</feature>
<keyword evidence="2" id="KW-1133">Transmembrane helix</keyword>
<reference evidence="4" key="1">
    <citation type="journal article" date="2019" name="Int. J. Syst. Evol. Microbiol.">
        <title>The Global Catalogue of Microorganisms (GCM) 10K type strain sequencing project: providing services to taxonomists for standard genome sequencing and annotation.</title>
        <authorList>
            <consortium name="The Broad Institute Genomics Platform"/>
            <consortium name="The Broad Institute Genome Sequencing Center for Infectious Disease"/>
            <person name="Wu L."/>
            <person name="Ma J."/>
        </authorList>
    </citation>
    <scope>NUCLEOTIDE SEQUENCE [LARGE SCALE GENOMIC DNA]</scope>
    <source>
        <strain evidence="4">CGMCC 1.12121</strain>
    </source>
</reference>
<dbReference type="RefSeq" id="WP_246967598.1">
    <property type="nucleotide sequence ID" value="NZ_JAKGAN010000001.1"/>
</dbReference>